<feature type="region of interest" description="Disordered" evidence="1">
    <location>
        <begin position="1"/>
        <end position="75"/>
    </location>
</feature>
<dbReference type="InterPro" id="IPR003428">
    <property type="entry name" value="MAM33"/>
</dbReference>
<comment type="caution">
    <text evidence="2">The sequence shown here is derived from an EMBL/GenBank/DDBJ whole genome shotgun (WGS) entry which is preliminary data.</text>
</comment>
<keyword evidence="3" id="KW-1185">Reference proteome</keyword>
<dbReference type="Pfam" id="PF02330">
    <property type="entry name" value="MAM33"/>
    <property type="match status" value="1"/>
</dbReference>
<evidence type="ECO:0008006" key="4">
    <source>
        <dbReference type="Google" id="ProtNLM"/>
    </source>
</evidence>
<evidence type="ECO:0000256" key="1">
    <source>
        <dbReference type="SAM" id="MobiDB-lite"/>
    </source>
</evidence>
<organism evidence="2 3">
    <name type="scientific">Laodelphax striatellus</name>
    <name type="common">Small brown planthopper</name>
    <name type="synonym">Delphax striatella</name>
    <dbReference type="NCBI Taxonomy" id="195883"/>
    <lineage>
        <taxon>Eukaryota</taxon>
        <taxon>Metazoa</taxon>
        <taxon>Ecdysozoa</taxon>
        <taxon>Arthropoda</taxon>
        <taxon>Hexapoda</taxon>
        <taxon>Insecta</taxon>
        <taxon>Pterygota</taxon>
        <taxon>Neoptera</taxon>
        <taxon>Paraneoptera</taxon>
        <taxon>Hemiptera</taxon>
        <taxon>Auchenorrhyncha</taxon>
        <taxon>Fulgoroidea</taxon>
        <taxon>Delphacidae</taxon>
        <taxon>Criomorphinae</taxon>
        <taxon>Laodelphax</taxon>
    </lineage>
</organism>
<evidence type="ECO:0000313" key="3">
    <source>
        <dbReference type="Proteomes" id="UP000291343"/>
    </source>
</evidence>
<proteinExistence type="predicted"/>
<dbReference type="STRING" id="195883.A0A482XM57"/>
<dbReference type="GO" id="GO:0005759">
    <property type="term" value="C:mitochondrial matrix"/>
    <property type="evidence" value="ECO:0007669"/>
    <property type="project" value="InterPro"/>
</dbReference>
<dbReference type="AlphaFoldDB" id="A0A482XM57"/>
<reference evidence="2 3" key="1">
    <citation type="journal article" date="2017" name="Gigascience">
        <title>Genome sequence of the small brown planthopper, Laodelphax striatellus.</title>
        <authorList>
            <person name="Zhu J."/>
            <person name="Jiang F."/>
            <person name="Wang X."/>
            <person name="Yang P."/>
            <person name="Bao Y."/>
            <person name="Zhao W."/>
            <person name="Wang W."/>
            <person name="Lu H."/>
            <person name="Wang Q."/>
            <person name="Cui N."/>
            <person name="Li J."/>
            <person name="Chen X."/>
            <person name="Luo L."/>
            <person name="Yu J."/>
            <person name="Kang L."/>
            <person name="Cui F."/>
        </authorList>
    </citation>
    <scope>NUCLEOTIDE SEQUENCE [LARGE SCALE GENOMIC DNA]</scope>
    <source>
        <strain evidence="2">Lst14</strain>
    </source>
</reference>
<name>A0A482XM57_LAOST</name>
<gene>
    <name evidence="2" type="ORF">LSTR_LSTR002627</name>
</gene>
<evidence type="ECO:0000313" key="2">
    <source>
        <dbReference type="EMBL" id="RZF46764.1"/>
    </source>
</evidence>
<protein>
    <recommendedName>
        <fullName evidence="4">Voltage-dependent T-type calcium channel subunit alpha-1G</fullName>
    </recommendedName>
</protein>
<dbReference type="EMBL" id="QKKF02005739">
    <property type="protein sequence ID" value="RZF46764.1"/>
    <property type="molecule type" value="Genomic_DNA"/>
</dbReference>
<feature type="compositionally biased region" description="Acidic residues" evidence="1">
    <location>
        <begin position="33"/>
        <end position="72"/>
    </location>
</feature>
<dbReference type="InParanoid" id="A0A482XM57"/>
<sequence length="110" mass="12527">MSQNFRYSPRRDGPPALGAYGGEDLDVVAALSDLEDDDEEEEEEDDDEEEAEEEEDEDLDEEGEEEGEDDDLPYPGFVAISLKYLDQKSKPRNWCLAMITSPYPFILKQS</sequence>
<dbReference type="Proteomes" id="UP000291343">
    <property type="component" value="Unassembled WGS sequence"/>
</dbReference>
<dbReference type="OrthoDB" id="8195947at2759"/>
<accession>A0A482XM57</accession>